<dbReference type="EMBL" id="FRCF01000008">
    <property type="protein sequence ID" value="SHM30144.1"/>
    <property type="molecule type" value="Genomic_DNA"/>
</dbReference>
<dbReference type="SUPFAM" id="SSF143120">
    <property type="entry name" value="YefM-like"/>
    <property type="match status" value="1"/>
</dbReference>
<dbReference type="InterPro" id="IPR036165">
    <property type="entry name" value="YefM-like_sf"/>
</dbReference>
<dbReference type="InterPro" id="IPR006442">
    <property type="entry name" value="Antitoxin_Phd/YefM"/>
</dbReference>
<dbReference type="Pfam" id="PF02604">
    <property type="entry name" value="PhdYeFM_antitox"/>
    <property type="match status" value="1"/>
</dbReference>
<organism evidence="3 4">
    <name type="scientific">Lacicoccus alkaliphilus DSM 16010</name>
    <dbReference type="NCBI Taxonomy" id="1123231"/>
    <lineage>
        <taxon>Bacteria</taxon>
        <taxon>Bacillati</taxon>
        <taxon>Bacillota</taxon>
        <taxon>Bacilli</taxon>
        <taxon>Bacillales</taxon>
        <taxon>Salinicoccaceae</taxon>
        <taxon>Lacicoccus</taxon>
    </lineage>
</organism>
<evidence type="ECO:0000313" key="4">
    <source>
        <dbReference type="Proteomes" id="UP000184206"/>
    </source>
</evidence>
<reference evidence="3 4" key="1">
    <citation type="submission" date="2016-11" db="EMBL/GenBank/DDBJ databases">
        <authorList>
            <person name="Jaros S."/>
            <person name="Januszkiewicz K."/>
            <person name="Wedrychowicz H."/>
        </authorList>
    </citation>
    <scope>NUCLEOTIDE SEQUENCE [LARGE SCALE GENOMIC DNA]</scope>
    <source>
        <strain evidence="3 4">DSM 16010</strain>
    </source>
</reference>
<keyword evidence="4" id="KW-1185">Reference proteome</keyword>
<proteinExistence type="inferred from homology"/>
<evidence type="ECO:0000256" key="2">
    <source>
        <dbReference type="RuleBase" id="RU362080"/>
    </source>
</evidence>
<dbReference type="AlphaFoldDB" id="A0A1M7HNT5"/>
<evidence type="ECO:0000256" key="1">
    <source>
        <dbReference type="ARBA" id="ARBA00009981"/>
    </source>
</evidence>
<comment type="function">
    <text evidence="2">Antitoxin component of a type II toxin-antitoxin (TA) system.</text>
</comment>
<dbReference type="STRING" id="1123231.SAMN02745189_01924"/>
<dbReference type="PANTHER" id="PTHR33713:SF6">
    <property type="entry name" value="ANTITOXIN YEFM"/>
    <property type="match status" value="1"/>
</dbReference>
<dbReference type="PANTHER" id="PTHR33713">
    <property type="entry name" value="ANTITOXIN YAFN-RELATED"/>
    <property type="match status" value="1"/>
</dbReference>
<dbReference type="InterPro" id="IPR051405">
    <property type="entry name" value="phD/YefM_antitoxin"/>
</dbReference>
<protein>
    <recommendedName>
        <fullName evidence="2">Antitoxin</fullName>
    </recommendedName>
</protein>
<accession>A0A1M7HNT5</accession>
<dbReference type="OrthoDB" id="2427986at2"/>
<dbReference type="Proteomes" id="UP000184206">
    <property type="component" value="Unassembled WGS sequence"/>
</dbReference>
<dbReference type="Gene3D" id="3.40.1620.10">
    <property type="entry name" value="YefM-like domain"/>
    <property type="match status" value="1"/>
</dbReference>
<dbReference type="NCBIfam" id="TIGR01552">
    <property type="entry name" value="phd_fam"/>
    <property type="match status" value="1"/>
</dbReference>
<evidence type="ECO:0000313" key="3">
    <source>
        <dbReference type="EMBL" id="SHM30144.1"/>
    </source>
</evidence>
<name>A0A1M7HNT5_9BACL</name>
<comment type="similarity">
    <text evidence="1 2">Belongs to the phD/YefM antitoxin family.</text>
</comment>
<sequence>MEILSPTDARKEFYNILKKVNEDHQPVIINGSKKENNAVIISQEDWNSIQETLILEQTGVMDKVREREKDDSGFTNVDEIDWDKL</sequence>
<dbReference type="RefSeq" id="WP_072710354.1">
    <property type="nucleotide sequence ID" value="NZ_FRCF01000008.1"/>
</dbReference>
<gene>
    <name evidence="3" type="ORF">SAMN02745189_01924</name>
</gene>